<evidence type="ECO:0000313" key="2">
    <source>
        <dbReference type="EMBL" id="KAG0263457.1"/>
    </source>
</evidence>
<gene>
    <name evidence="2" type="ORF">BG011_008750</name>
</gene>
<reference evidence="2" key="1">
    <citation type="journal article" date="2020" name="Fungal Divers.">
        <title>Resolving the Mortierellaceae phylogeny through synthesis of multi-gene phylogenetics and phylogenomics.</title>
        <authorList>
            <person name="Vandepol N."/>
            <person name="Liber J."/>
            <person name="Desiro A."/>
            <person name="Na H."/>
            <person name="Kennedy M."/>
            <person name="Barry K."/>
            <person name="Grigoriev I.V."/>
            <person name="Miller A.N."/>
            <person name="O'Donnell K."/>
            <person name="Stajich J.E."/>
            <person name="Bonito G."/>
        </authorList>
    </citation>
    <scope>NUCLEOTIDE SEQUENCE</scope>
    <source>
        <strain evidence="2">KOD948</strain>
    </source>
</reference>
<name>A0A9P6U812_9FUNG</name>
<dbReference type="Proteomes" id="UP000726737">
    <property type="component" value="Unassembled WGS sequence"/>
</dbReference>
<keyword evidence="3" id="KW-1185">Reference proteome</keyword>
<dbReference type="OrthoDB" id="10035640at2759"/>
<accession>A0A9P6U812</accession>
<evidence type="ECO:0000256" key="1">
    <source>
        <dbReference type="SAM" id="MobiDB-lite"/>
    </source>
</evidence>
<feature type="compositionally biased region" description="Polar residues" evidence="1">
    <location>
        <begin position="197"/>
        <end position="214"/>
    </location>
</feature>
<protein>
    <submittedName>
        <fullName evidence="2">Uncharacterized protein</fullName>
    </submittedName>
</protein>
<dbReference type="EMBL" id="JAAAJA010000074">
    <property type="protein sequence ID" value="KAG0263457.1"/>
    <property type="molecule type" value="Genomic_DNA"/>
</dbReference>
<feature type="region of interest" description="Disordered" evidence="1">
    <location>
        <begin position="197"/>
        <end position="230"/>
    </location>
</feature>
<feature type="compositionally biased region" description="Basic and acidic residues" evidence="1">
    <location>
        <begin position="220"/>
        <end position="229"/>
    </location>
</feature>
<organism evidence="2 3">
    <name type="scientific">Mortierella polycephala</name>
    <dbReference type="NCBI Taxonomy" id="41804"/>
    <lineage>
        <taxon>Eukaryota</taxon>
        <taxon>Fungi</taxon>
        <taxon>Fungi incertae sedis</taxon>
        <taxon>Mucoromycota</taxon>
        <taxon>Mortierellomycotina</taxon>
        <taxon>Mortierellomycetes</taxon>
        <taxon>Mortierellales</taxon>
        <taxon>Mortierellaceae</taxon>
        <taxon>Mortierella</taxon>
    </lineage>
</organism>
<comment type="caution">
    <text evidence="2">The sequence shown here is derived from an EMBL/GenBank/DDBJ whole genome shotgun (WGS) entry which is preliminary data.</text>
</comment>
<evidence type="ECO:0000313" key="3">
    <source>
        <dbReference type="Proteomes" id="UP000726737"/>
    </source>
</evidence>
<proteinExistence type="predicted"/>
<sequence>MDMDQDKGIITVVDQNEEEEDETLTALQELPQFEPLVVPDQASHFSLANVFGALSYYGDSRSVHALPKQAQLTTTLLHGILDKIDAIVDQLPTDAGIEGPSSKSCPTLYRFLQQTSAHHRQGQGNGSIAGAGSCSESTLPPSGLALLGHTVTSTSRRASMLPQNTRTVAMSIPKARASMALAPSSLTYLPVHGTSTRVQDLSTSHPRDLSSSGNSISRIRTTDSSRDSDFNTAAAGMGENILQQQSAQQQQLHIHQPTTLRASDNLRRLANKSPSNASSLGQPNTRFF</sequence>
<dbReference type="AlphaFoldDB" id="A0A9P6U812"/>